<dbReference type="CDD" id="cd16432">
    <property type="entry name" value="CheB_Rec"/>
    <property type="match status" value="1"/>
</dbReference>
<comment type="subcellular location">
    <subcellularLocation>
        <location evidence="3">Cytoplasm</location>
    </subcellularLocation>
</comment>
<dbReference type="Pfam" id="PF01339">
    <property type="entry name" value="CheB_methylest"/>
    <property type="match status" value="1"/>
</dbReference>
<keyword evidence="3 5" id="KW-0597">Phosphoprotein</keyword>
<dbReference type="GO" id="GO:0008984">
    <property type="term" value="F:protein-glutamate methylesterase activity"/>
    <property type="evidence" value="ECO:0007669"/>
    <property type="project" value="UniProtKB-UniRule"/>
</dbReference>
<protein>
    <recommendedName>
        <fullName evidence="3">Protein-glutamate methylesterase/protein-glutamine glutaminase</fullName>
        <ecNumber evidence="3">3.1.1.61</ecNumber>
        <ecNumber evidence="3">3.5.1.44</ecNumber>
    </recommendedName>
</protein>
<comment type="PTM">
    <text evidence="3">Phosphorylated by CheA. Phosphorylation of the N-terminal regulatory domain activates the methylesterase activity.</text>
</comment>
<keyword evidence="3 4" id="KW-0378">Hydrolase</keyword>
<dbReference type="SMART" id="SM00448">
    <property type="entry name" value="REC"/>
    <property type="match status" value="1"/>
</dbReference>
<evidence type="ECO:0000313" key="8">
    <source>
        <dbReference type="EMBL" id="MBV7276619.1"/>
    </source>
</evidence>
<reference evidence="8" key="1">
    <citation type="submission" date="2020-12" db="EMBL/GenBank/DDBJ databases">
        <title>Clostridium thailandense sp. nov., a novel acetogenic bacterium isolated from peat land soil in Thailand.</title>
        <authorList>
            <person name="Chaikitkaew S."/>
            <person name="Birkeland N.K."/>
        </authorList>
    </citation>
    <scope>NUCLEOTIDE SEQUENCE</scope>
    <source>
        <strain evidence="8">PL3</strain>
    </source>
</reference>
<dbReference type="InterPro" id="IPR000673">
    <property type="entry name" value="Sig_transdc_resp-reg_Me-estase"/>
</dbReference>
<proteinExistence type="inferred from homology"/>
<dbReference type="GO" id="GO:0005737">
    <property type="term" value="C:cytoplasm"/>
    <property type="evidence" value="ECO:0007669"/>
    <property type="project" value="UniProtKB-SubCell"/>
</dbReference>
<dbReference type="CDD" id="cd17541">
    <property type="entry name" value="REC_CheB-like"/>
    <property type="match status" value="1"/>
</dbReference>
<accession>A0A949X4J7</accession>
<dbReference type="GO" id="GO:0006935">
    <property type="term" value="P:chemotaxis"/>
    <property type="evidence" value="ECO:0007669"/>
    <property type="project" value="UniProtKB-UniRule"/>
</dbReference>
<evidence type="ECO:0000256" key="1">
    <source>
        <dbReference type="ARBA" id="ARBA00022490"/>
    </source>
</evidence>
<dbReference type="GO" id="GO:0000156">
    <property type="term" value="F:phosphorelay response regulator activity"/>
    <property type="evidence" value="ECO:0007669"/>
    <property type="project" value="InterPro"/>
</dbReference>
<dbReference type="PROSITE" id="PS50122">
    <property type="entry name" value="CHEB"/>
    <property type="match status" value="1"/>
</dbReference>
<gene>
    <name evidence="3" type="primary">cheB</name>
    <name evidence="8" type="ORF">I6U48_27485</name>
</gene>
<dbReference type="InterPro" id="IPR001789">
    <property type="entry name" value="Sig_transdc_resp-reg_receiver"/>
</dbReference>
<keyword evidence="1 3" id="KW-0963">Cytoplasm</keyword>
<dbReference type="PIRSF" id="PIRSF000876">
    <property type="entry name" value="RR_chemtxs_CheB"/>
    <property type="match status" value="1"/>
</dbReference>
<dbReference type="Proteomes" id="UP000694308">
    <property type="component" value="Unassembled WGS sequence"/>
</dbReference>
<dbReference type="GO" id="GO:0050568">
    <property type="term" value="F:protein-glutamine glutaminase activity"/>
    <property type="evidence" value="ECO:0007669"/>
    <property type="project" value="UniProtKB-UniRule"/>
</dbReference>
<feature type="active site" evidence="3 4">
    <location>
        <position position="172"/>
    </location>
</feature>
<name>A0A949X4J7_9CLOT</name>
<dbReference type="PANTHER" id="PTHR42872:SF6">
    <property type="entry name" value="PROTEIN-GLUTAMATE METHYLESTERASE_PROTEIN-GLUTAMINE GLUTAMINASE"/>
    <property type="match status" value="1"/>
</dbReference>
<comment type="domain">
    <text evidence="3">Contains a C-terminal catalytic domain, and an N-terminal region which modulates catalytic activity.</text>
</comment>
<dbReference type="HAMAP" id="MF_00099">
    <property type="entry name" value="CheB_chemtxs"/>
    <property type="match status" value="1"/>
</dbReference>
<dbReference type="NCBIfam" id="NF001965">
    <property type="entry name" value="PRK00742.1"/>
    <property type="match status" value="1"/>
</dbReference>
<sequence length="351" mass="38538">MIEISKIKVLVVDDSAMVRKMLSSELSGAEEITVVDTAADPYIARDKIIRLKPDVILLDIEMPKMDGLTFLRKLMKHYPLRVIVVSSLAEKGGEVALKALEYGALDVVAKPGVAYSVKDMIEQLVEKIIAVSKVPDWKLGIKEAKKEASEVKEKRKNSLIRTTNKIIAIGASTGGTEALRDVLEKMPVTIPPIIIVQHMPEHFTRSFAQRLNQICDIQVKEAEDREILSPGKALIAPGNRHMELRRSGAMYYVHLHNGPKVFHQRPSVDILFQSVAKYAGKNAIGAILTGMGKDGAAGLLDMRNEGAYTIAQDERSCVVFGMPKEAIELGGVSKIASLDNIVDEIVGYLSK</sequence>
<feature type="domain" description="CheB-type methylesterase" evidence="7">
    <location>
        <begin position="160"/>
        <end position="351"/>
    </location>
</feature>
<dbReference type="EMBL" id="JAEEGC010000191">
    <property type="protein sequence ID" value="MBV7276619.1"/>
    <property type="molecule type" value="Genomic_DNA"/>
</dbReference>
<dbReference type="NCBIfam" id="NF009206">
    <property type="entry name" value="PRK12555.1"/>
    <property type="match status" value="1"/>
</dbReference>
<keyword evidence="9" id="KW-1185">Reference proteome</keyword>
<organism evidence="8 9">
    <name type="scientific">Clostridium thailandense</name>
    <dbReference type="NCBI Taxonomy" id="2794346"/>
    <lineage>
        <taxon>Bacteria</taxon>
        <taxon>Bacillati</taxon>
        <taxon>Bacillota</taxon>
        <taxon>Clostridia</taxon>
        <taxon>Eubacteriales</taxon>
        <taxon>Clostridiaceae</taxon>
        <taxon>Clostridium</taxon>
    </lineage>
</organism>
<feature type="active site" evidence="3 4">
    <location>
        <position position="294"/>
    </location>
</feature>
<comment type="catalytic activity">
    <reaction evidence="3">
        <text>L-glutaminyl-[protein] + H2O = L-glutamyl-[protein] + NH4(+)</text>
        <dbReference type="Rhea" id="RHEA:16441"/>
        <dbReference type="Rhea" id="RHEA-COMP:10207"/>
        <dbReference type="Rhea" id="RHEA-COMP:10208"/>
        <dbReference type="ChEBI" id="CHEBI:15377"/>
        <dbReference type="ChEBI" id="CHEBI:28938"/>
        <dbReference type="ChEBI" id="CHEBI:29973"/>
        <dbReference type="ChEBI" id="CHEBI:30011"/>
        <dbReference type="EC" id="3.5.1.44"/>
    </reaction>
</comment>
<feature type="domain" description="Response regulatory" evidence="6">
    <location>
        <begin position="8"/>
        <end position="125"/>
    </location>
</feature>
<comment type="function">
    <text evidence="3">Involved in chemotaxis. Part of a chemotaxis signal transduction system that modulates chemotaxis in response to various stimuli. Catalyzes the demethylation of specific methylglutamate residues introduced into the chemoreceptors (methyl-accepting chemotaxis proteins or MCP) by CheR. Also mediates the irreversible deamidation of specific glutamine residues to glutamic acid.</text>
</comment>
<feature type="modified residue" description="4-aspartylphosphate" evidence="3 5">
    <location>
        <position position="59"/>
    </location>
</feature>
<evidence type="ECO:0000256" key="2">
    <source>
        <dbReference type="ARBA" id="ARBA00022500"/>
    </source>
</evidence>
<feature type="active site" evidence="3 4">
    <location>
        <position position="198"/>
    </location>
</feature>
<evidence type="ECO:0000313" key="9">
    <source>
        <dbReference type="Proteomes" id="UP000694308"/>
    </source>
</evidence>
<evidence type="ECO:0000259" key="7">
    <source>
        <dbReference type="PROSITE" id="PS50122"/>
    </source>
</evidence>
<dbReference type="InterPro" id="IPR008248">
    <property type="entry name" value="CheB-like"/>
</dbReference>
<dbReference type="PANTHER" id="PTHR42872">
    <property type="entry name" value="PROTEIN-GLUTAMATE METHYLESTERASE/PROTEIN-GLUTAMINE GLUTAMINASE"/>
    <property type="match status" value="1"/>
</dbReference>
<dbReference type="AlphaFoldDB" id="A0A949X4J7"/>
<comment type="caution">
    <text evidence="8">The sequence shown here is derived from an EMBL/GenBank/DDBJ whole genome shotgun (WGS) entry which is preliminary data.</text>
</comment>
<comment type="catalytic activity">
    <reaction evidence="3">
        <text>[protein]-L-glutamate 5-O-methyl ester + H2O = L-glutamyl-[protein] + methanol + H(+)</text>
        <dbReference type="Rhea" id="RHEA:23236"/>
        <dbReference type="Rhea" id="RHEA-COMP:10208"/>
        <dbReference type="Rhea" id="RHEA-COMP:10311"/>
        <dbReference type="ChEBI" id="CHEBI:15377"/>
        <dbReference type="ChEBI" id="CHEBI:15378"/>
        <dbReference type="ChEBI" id="CHEBI:17790"/>
        <dbReference type="ChEBI" id="CHEBI:29973"/>
        <dbReference type="ChEBI" id="CHEBI:82795"/>
        <dbReference type="EC" id="3.1.1.61"/>
    </reaction>
</comment>
<dbReference type="EC" id="3.1.1.61" evidence="3"/>
<evidence type="ECO:0000256" key="4">
    <source>
        <dbReference type="PROSITE-ProRule" id="PRU00050"/>
    </source>
</evidence>
<evidence type="ECO:0000256" key="3">
    <source>
        <dbReference type="HAMAP-Rule" id="MF_00099"/>
    </source>
</evidence>
<evidence type="ECO:0000256" key="5">
    <source>
        <dbReference type="PROSITE-ProRule" id="PRU00169"/>
    </source>
</evidence>
<dbReference type="EC" id="3.5.1.44" evidence="3"/>
<comment type="similarity">
    <text evidence="3">Belongs to the CheB family.</text>
</comment>
<evidence type="ECO:0000259" key="6">
    <source>
        <dbReference type="PROSITE" id="PS50110"/>
    </source>
</evidence>
<dbReference type="Pfam" id="PF00072">
    <property type="entry name" value="Response_reg"/>
    <property type="match status" value="1"/>
</dbReference>
<dbReference type="PROSITE" id="PS50110">
    <property type="entry name" value="RESPONSE_REGULATORY"/>
    <property type="match status" value="1"/>
</dbReference>
<keyword evidence="2 3" id="KW-0145">Chemotaxis</keyword>